<sequence length="190" mass="21906">MRDNKSNTAPKPKTADKPKPITLNKEARKLSAPTRRLNNSYLGINDLMSKANEKKVEVQEETTDNRPTDSFSIDELRMTWRKFAFKAKEEGMGTLYTAMIGNDPEIAENYLIKHRVDNDVQMGFIKTHETTLVGYLRKELNNWSINLSIIEETVEGGGKFFSSQDKFNDMAERNPHLTTLRQKFKLDIDF</sequence>
<reference evidence="2 3" key="1">
    <citation type="submission" date="2018-05" db="EMBL/GenBank/DDBJ databases">
        <title>Brumimicrobium oceani sp. nov., isolated from coastal sediment.</title>
        <authorList>
            <person name="Kou Y."/>
        </authorList>
    </citation>
    <scope>NUCLEOTIDE SEQUENCE [LARGE SCALE GENOMIC DNA]</scope>
    <source>
        <strain evidence="2 3">C305</strain>
    </source>
</reference>
<dbReference type="Proteomes" id="UP000245370">
    <property type="component" value="Unassembled WGS sequence"/>
</dbReference>
<dbReference type="OrthoDB" id="1467297at2"/>
<evidence type="ECO:0000256" key="1">
    <source>
        <dbReference type="SAM" id="MobiDB-lite"/>
    </source>
</evidence>
<name>A0A2U2XFU3_9FLAO</name>
<evidence type="ECO:0000313" key="3">
    <source>
        <dbReference type="Proteomes" id="UP000245370"/>
    </source>
</evidence>
<dbReference type="AlphaFoldDB" id="A0A2U2XFU3"/>
<reference evidence="2 3" key="2">
    <citation type="submission" date="2018-05" db="EMBL/GenBank/DDBJ databases">
        <authorList>
            <person name="Lanie J.A."/>
            <person name="Ng W.-L."/>
            <person name="Kazmierczak K.M."/>
            <person name="Andrzejewski T.M."/>
            <person name="Davidsen T.M."/>
            <person name="Wayne K.J."/>
            <person name="Tettelin H."/>
            <person name="Glass J.I."/>
            <person name="Rusch D."/>
            <person name="Podicherti R."/>
            <person name="Tsui H.-C.T."/>
            <person name="Winkler M.E."/>
        </authorList>
    </citation>
    <scope>NUCLEOTIDE SEQUENCE [LARGE SCALE GENOMIC DNA]</scope>
    <source>
        <strain evidence="2 3">C305</strain>
    </source>
</reference>
<comment type="caution">
    <text evidence="2">The sequence shown here is derived from an EMBL/GenBank/DDBJ whole genome shotgun (WGS) entry which is preliminary data.</text>
</comment>
<organism evidence="2 3">
    <name type="scientific">Brumimicrobium oceani</name>
    <dbReference type="NCBI Taxonomy" id="2100725"/>
    <lineage>
        <taxon>Bacteria</taxon>
        <taxon>Pseudomonadati</taxon>
        <taxon>Bacteroidota</taxon>
        <taxon>Flavobacteriia</taxon>
        <taxon>Flavobacteriales</taxon>
        <taxon>Crocinitomicaceae</taxon>
        <taxon>Brumimicrobium</taxon>
    </lineage>
</organism>
<evidence type="ECO:0008006" key="4">
    <source>
        <dbReference type="Google" id="ProtNLM"/>
    </source>
</evidence>
<protein>
    <recommendedName>
        <fullName evidence="4">DNA polymerase III subunit gamma/tau</fullName>
    </recommendedName>
</protein>
<feature type="region of interest" description="Disordered" evidence="1">
    <location>
        <begin position="1"/>
        <end position="35"/>
    </location>
</feature>
<feature type="compositionally biased region" description="Basic and acidic residues" evidence="1">
    <location>
        <begin position="13"/>
        <end position="29"/>
    </location>
</feature>
<dbReference type="EMBL" id="QFRJ01000002">
    <property type="protein sequence ID" value="PWH86655.1"/>
    <property type="molecule type" value="Genomic_DNA"/>
</dbReference>
<gene>
    <name evidence="2" type="ORF">DIT68_05330</name>
</gene>
<keyword evidence="3" id="KW-1185">Reference proteome</keyword>
<proteinExistence type="predicted"/>
<accession>A0A2U2XFU3</accession>
<evidence type="ECO:0000313" key="2">
    <source>
        <dbReference type="EMBL" id="PWH86655.1"/>
    </source>
</evidence>
<dbReference type="RefSeq" id="WP_109358768.1">
    <property type="nucleotide sequence ID" value="NZ_QFRJ01000002.1"/>
</dbReference>